<feature type="transmembrane region" description="Helical" evidence="2">
    <location>
        <begin position="170"/>
        <end position="189"/>
    </location>
</feature>
<dbReference type="OrthoDB" id="4793331at2"/>
<accession>C7MAK3</accession>
<name>C7MAK3_BRAFD</name>
<evidence type="ECO:0000313" key="4">
    <source>
        <dbReference type="Proteomes" id="UP000001919"/>
    </source>
</evidence>
<dbReference type="eggNOG" id="ENOG5030NMD">
    <property type="taxonomic scope" value="Bacteria"/>
</dbReference>
<evidence type="ECO:0000256" key="2">
    <source>
        <dbReference type="SAM" id="Phobius"/>
    </source>
</evidence>
<evidence type="ECO:0000313" key="3">
    <source>
        <dbReference type="EMBL" id="ACU84761.1"/>
    </source>
</evidence>
<feature type="region of interest" description="Disordered" evidence="1">
    <location>
        <begin position="1"/>
        <end position="114"/>
    </location>
</feature>
<dbReference type="AlphaFoldDB" id="C7MAK3"/>
<reference evidence="3 4" key="1">
    <citation type="journal article" date="2009" name="Stand. Genomic Sci.">
        <title>Complete genome sequence of Brachybacterium faecium type strain (Schefferle 6-10).</title>
        <authorList>
            <person name="Lapidus A."/>
            <person name="Pukall R."/>
            <person name="Labuttii K."/>
            <person name="Copeland A."/>
            <person name="Del Rio T.G."/>
            <person name="Nolan M."/>
            <person name="Chen F."/>
            <person name="Lucas S."/>
            <person name="Tice H."/>
            <person name="Cheng J.F."/>
            <person name="Bruce D."/>
            <person name="Goodwin L."/>
            <person name="Pitluck S."/>
            <person name="Rohde M."/>
            <person name="Goker M."/>
            <person name="Pati A."/>
            <person name="Ivanova N."/>
            <person name="Mavrommatis K."/>
            <person name="Chen A."/>
            <person name="Palaniappan K."/>
            <person name="D'haeseleer P."/>
            <person name="Chain P."/>
            <person name="Bristow J."/>
            <person name="Eisen J.A."/>
            <person name="Markowitz V."/>
            <person name="Hugenholtz P."/>
            <person name="Kyrpides N.C."/>
            <person name="Klenk H.P."/>
        </authorList>
    </citation>
    <scope>NUCLEOTIDE SEQUENCE [LARGE SCALE GENOMIC DNA]</scope>
    <source>
        <strain evidence="4">ATCC 43885 / DSM 4810 / JCM 11609 / LMG 19847 / NBRC 14762 / NCIMB 9860 / 6-10</strain>
    </source>
</reference>
<feature type="transmembrane region" description="Helical" evidence="2">
    <location>
        <begin position="145"/>
        <end position="164"/>
    </location>
</feature>
<dbReference type="Proteomes" id="UP000001919">
    <property type="component" value="Chromosome"/>
</dbReference>
<organism evidence="3 4">
    <name type="scientific">Brachybacterium faecium (strain ATCC 43885 / DSM 4810 / JCM 11609 / LMG 19847 / NBRC 14762 / NCIMB 9860 / 6-10)</name>
    <dbReference type="NCBI Taxonomy" id="446465"/>
    <lineage>
        <taxon>Bacteria</taxon>
        <taxon>Bacillati</taxon>
        <taxon>Actinomycetota</taxon>
        <taxon>Actinomycetes</taxon>
        <taxon>Micrococcales</taxon>
        <taxon>Dermabacteraceae</taxon>
        <taxon>Brachybacterium</taxon>
    </lineage>
</organism>
<feature type="compositionally biased region" description="Basic and acidic residues" evidence="1">
    <location>
        <begin position="43"/>
        <end position="97"/>
    </location>
</feature>
<dbReference type="KEGG" id="bfa:Bfae_09070"/>
<sequence>MADWKTYAKAARNTARKQAPEARDAARRASDRAGGYVRAAGKAIDEGRRPDDEARTDEARRPQSPRPEARRTQEPQRAEEPGRTGETRTSDEPRRPAQDPPPRRAPRTGDSERLAKDAAAYYTVAKRRVDSVNLIPRILRSLRDALLIGVSLIAIWAVLAAAGIPIPFTTVLIVVAAIVAVSFGVGVYAQWKRSREALDAVEDPRDHGPETDAR</sequence>
<keyword evidence="4" id="KW-1185">Reference proteome</keyword>
<protein>
    <submittedName>
        <fullName evidence="3">Uncharacterized protein</fullName>
    </submittedName>
</protein>
<dbReference type="PATRIC" id="fig|446465.5.peg.901"/>
<keyword evidence="2" id="KW-1133">Transmembrane helix</keyword>
<proteinExistence type="predicted"/>
<keyword evidence="2" id="KW-0472">Membrane</keyword>
<dbReference type="STRING" id="446465.Bfae_09070"/>
<keyword evidence="2" id="KW-0812">Transmembrane</keyword>
<dbReference type="HOGENOM" id="CLU_1286737_0_0_11"/>
<gene>
    <name evidence="3" type="ordered locus">Bfae_09070</name>
</gene>
<feature type="compositionally biased region" description="Basic and acidic residues" evidence="1">
    <location>
        <begin position="18"/>
        <end position="31"/>
    </location>
</feature>
<evidence type="ECO:0000256" key="1">
    <source>
        <dbReference type="SAM" id="MobiDB-lite"/>
    </source>
</evidence>
<dbReference type="EMBL" id="CP001643">
    <property type="protein sequence ID" value="ACU84761.1"/>
    <property type="molecule type" value="Genomic_DNA"/>
</dbReference>